<proteinExistence type="predicted"/>
<accession>A0A728LNW0</accession>
<sequence length="88" mass="10132">MQTATFPALSVRVLPAVKLTLSPTLRLRAQITVHLMAVIFPTYLRVKSIRFNGKTGSGLRHNYSLKNNLNIIVCFIFYNYQLHQYIHV</sequence>
<evidence type="ECO:0000313" key="1">
    <source>
        <dbReference type="EMBL" id="HAE2718610.1"/>
    </source>
</evidence>
<dbReference type="EMBL" id="DAARJT010000062">
    <property type="protein sequence ID" value="HAE2718610.1"/>
    <property type="molecule type" value="Genomic_DNA"/>
</dbReference>
<comment type="caution">
    <text evidence="1">The sequence shown here is derived from an EMBL/GenBank/DDBJ whole genome shotgun (WGS) entry which is preliminary data.</text>
</comment>
<protein>
    <submittedName>
        <fullName evidence="1">Uncharacterized protein</fullName>
    </submittedName>
</protein>
<gene>
    <name evidence="2" type="ORF">GNC47_004753</name>
    <name evidence="1" type="ORF">GND17_004754</name>
</gene>
<organism evidence="1">
    <name type="scientific">Salmonella enterica subsp. salamae serovar 58:d:z6</name>
    <dbReference type="NCBI Taxonomy" id="41517"/>
    <lineage>
        <taxon>Bacteria</taxon>
        <taxon>Pseudomonadati</taxon>
        <taxon>Pseudomonadota</taxon>
        <taxon>Gammaproteobacteria</taxon>
        <taxon>Enterobacterales</taxon>
        <taxon>Enterobacteriaceae</taxon>
        <taxon>Salmonella</taxon>
    </lineage>
</organism>
<feature type="non-terminal residue" evidence="1">
    <location>
        <position position="88"/>
    </location>
</feature>
<evidence type="ECO:0000313" key="2">
    <source>
        <dbReference type="EMBL" id="HAE2992592.1"/>
    </source>
</evidence>
<dbReference type="EMBL" id="DAARMD010000064">
    <property type="protein sequence ID" value="HAE2992592.1"/>
    <property type="molecule type" value="Genomic_DNA"/>
</dbReference>
<reference evidence="1" key="1">
    <citation type="journal article" date="2018" name="Genome Biol.">
        <title>SKESA: strategic k-mer extension for scrupulous assemblies.</title>
        <authorList>
            <person name="Souvorov A."/>
            <person name="Agarwala R."/>
            <person name="Lipman D.J."/>
        </authorList>
    </citation>
    <scope>NUCLEOTIDE SEQUENCE</scope>
    <source>
        <strain evidence="1">151-85</strain>
        <strain evidence="2">313-87</strain>
    </source>
</reference>
<dbReference type="AlphaFoldDB" id="A0A728LNW0"/>
<name>A0A728LNW0_SALER</name>
<reference evidence="1" key="2">
    <citation type="submission" date="2018-07" db="EMBL/GenBank/DDBJ databases">
        <authorList>
            <consortium name="NCBI Pathogen Detection Project"/>
        </authorList>
    </citation>
    <scope>NUCLEOTIDE SEQUENCE</scope>
    <source>
        <strain evidence="1">151-85</strain>
        <strain evidence="2">313-87</strain>
    </source>
</reference>